<dbReference type="Proteomes" id="UP001165083">
    <property type="component" value="Unassembled WGS sequence"/>
</dbReference>
<dbReference type="EMBL" id="BSXW01000852">
    <property type="protein sequence ID" value="GMF30620.1"/>
    <property type="molecule type" value="Genomic_DNA"/>
</dbReference>
<name>A0A9W6X466_9STRA</name>
<comment type="caution">
    <text evidence="1">The sequence shown here is derived from an EMBL/GenBank/DDBJ whole genome shotgun (WGS) entry which is preliminary data.</text>
</comment>
<protein>
    <submittedName>
        <fullName evidence="1">Unnamed protein product</fullName>
    </submittedName>
</protein>
<organism evidence="1 2">
    <name type="scientific">Phytophthora lilii</name>
    <dbReference type="NCBI Taxonomy" id="2077276"/>
    <lineage>
        <taxon>Eukaryota</taxon>
        <taxon>Sar</taxon>
        <taxon>Stramenopiles</taxon>
        <taxon>Oomycota</taxon>
        <taxon>Peronosporomycetes</taxon>
        <taxon>Peronosporales</taxon>
        <taxon>Peronosporaceae</taxon>
        <taxon>Phytophthora</taxon>
    </lineage>
</organism>
<gene>
    <name evidence="1" type="ORF">Plil01_001308100</name>
</gene>
<evidence type="ECO:0000313" key="1">
    <source>
        <dbReference type="EMBL" id="GMF30620.1"/>
    </source>
</evidence>
<sequence>MDEDRANLEFLRRIFRLPSAQEAAVAARKKDAYGVYFKIIEKRFGYPTKSWADDINVPVLIFKLMKDNYGLPPPKAADIVLSYAKYGSKAQAAWRRDPEKYKRFVATLQAYVDRSS</sequence>
<reference evidence="1" key="1">
    <citation type="submission" date="2023-04" db="EMBL/GenBank/DDBJ databases">
        <title>Phytophthora lilii NBRC 32176.</title>
        <authorList>
            <person name="Ichikawa N."/>
            <person name="Sato H."/>
            <person name="Tonouchi N."/>
        </authorList>
    </citation>
    <scope>NUCLEOTIDE SEQUENCE</scope>
    <source>
        <strain evidence="1">NBRC 32176</strain>
    </source>
</reference>
<keyword evidence="2" id="KW-1185">Reference proteome</keyword>
<evidence type="ECO:0000313" key="2">
    <source>
        <dbReference type="Proteomes" id="UP001165083"/>
    </source>
</evidence>
<dbReference type="AlphaFoldDB" id="A0A9W6X466"/>
<accession>A0A9W6X466</accession>
<proteinExistence type="predicted"/>